<proteinExistence type="predicted"/>
<dbReference type="InterPro" id="IPR029055">
    <property type="entry name" value="Ntn_hydrolases_N"/>
</dbReference>
<dbReference type="Gene3D" id="3.60.20.40">
    <property type="match status" value="1"/>
</dbReference>
<evidence type="ECO:0008006" key="7">
    <source>
        <dbReference type="Google" id="ProtNLM"/>
    </source>
</evidence>
<dbReference type="InterPro" id="IPR043138">
    <property type="entry name" value="GGT_lsub"/>
</dbReference>
<evidence type="ECO:0000256" key="1">
    <source>
        <dbReference type="ARBA" id="ARBA00022679"/>
    </source>
</evidence>
<evidence type="ECO:0000256" key="3">
    <source>
        <dbReference type="ARBA" id="ARBA00023145"/>
    </source>
</evidence>
<dbReference type="SUPFAM" id="SSF56235">
    <property type="entry name" value="N-terminal nucleophile aminohydrolases (Ntn hydrolases)"/>
    <property type="match status" value="1"/>
</dbReference>
<sequence>MKNSYKNLIYLLLAIFATWQAWELSRDNTNGAVSSTSKIASDVGIDILQQGGNAFDAIVATGFALAVTSPSNGNIGGGGFLVAHTADGKSVSLDFREKAPRLSYQQMFLNENGDYDRTVALESHKSSGVPGTVNGLLKILNDYGSGKLTLEEILAPAIHYAENGFIVNTTTAYSFNAYRDQFGKDNGTKKIFIKENEWTNGDVIVQKDLANTLRLIAQFGNKGFYEGKIADLIVEEMNKNGGLITKQDLLDYDSVYRAPVVGTYKDYTIVSMGPPSSGGALVIQMLNTLENFDLKSMKRNSTEFVHLLTETQRLAYADRATHLGDPDFWNNPIEMLTSKEYAKERLTLISMNTATPSSEIAHGTWKDKESVETTHYSVMDKKGNVAGITTTLNLSYGNKKVVDGAGFLLNNEMDDFSSKPGVGNAFGLIGFDANAIQPFKRPLSSMTPTIVLNNNNEAILTVGAAGGARIITAVLQILVSILDHGLEIDEAIDTPRTHSQWLPDQIFYEKESLSKKTIQELKELNHTLEPAKYSIARSHGIQLKNGKFITGSDKRGSRDGNQASTY</sequence>
<evidence type="ECO:0000256" key="2">
    <source>
        <dbReference type="ARBA" id="ARBA00022801"/>
    </source>
</evidence>
<dbReference type="InterPro" id="IPR051792">
    <property type="entry name" value="GGT_bact"/>
</dbReference>
<dbReference type="InterPro" id="IPR000101">
    <property type="entry name" value="GGT_peptidase"/>
</dbReference>
<organism evidence="6">
    <name type="scientific">marine metagenome</name>
    <dbReference type="NCBI Taxonomy" id="408172"/>
    <lineage>
        <taxon>unclassified sequences</taxon>
        <taxon>metagenomes</taxon>
        <taxon>ecological metagenomes</taxon>
    </lineage>
</organism>
<dbReference type="GO" id="GO:0006751">
    <property type="term" value="P:glutathione catabolic process"/>
    <property type="evidence" value="ECO:0007669"/>
    <property type="project" value="InterPro"/>
</dbReference>
<dbReference type="PANTHER" id="PTHR43199:SF1">
    <property type="entry name" value="GLUTATHIONE HYDROLASE PROENZYME"/>
    <property type="match status" value="1"/>
</dbReference>
<keyword evidence="2" id="KW-0378">Hydrolase</keyword>
<dbReference type="GO" id="GO:0016746">
    <property type="term" value="F:acyltransferase activity"/>
    <property type="evidence" value="ECO:0007669"/>
    <property type="project" value="UniProtKB-KW"/>
</dbReference>
<dbReference type="NCBIfam" id="TIGR00066">
    <property type="entry name" value="g_glut_trans"/>
    <property type="match status" value="1"/>
</dbReference>
<name>A0A381Q202_9ZZZZ</name>
<accession>A0A381Q202</accession>
<keyword evidence="1" id="KW-0808">Transferase</keyword>
<protein>
    <recommendedName>
        <fullName evidence="7">Gamma-glutamyltransferase</fullName>
    </recommendedName>
</protein>
<dbReference type="AlphaFoldDB" id="A0A381Q202"/>
<dbReference type="PANTHER" id="PTHR43199">
    <property type="entry name" value="GLUTATHIONE HYDROLASE"/>
    <property type="match status" value="1"/>
</dbReference>
<dbReference type="EMBL" id="UINC01001168">
    <property type="protein sequence ID" value="SUZ73110.1"/>
    <property type="molecule type" value="Genomic_DNA"/>
</dbReference>
<reference evidence="6" key="1">
    <citation type="submission" date="2018-05" db="EMBL/GenBank/DDBJ databases">
        <authorList>
            <person name="Lanie J.A."/>
            <person name="Ng W.-L."/>
            <person name="Kazmierczak K.M."/>
            <person name="Andrzejewski T.M."/>
            <person name="Davidsen T.M."/>
            <person name="Wayne K.J."/>
            <person name="Tettelin H."/>
            <person name="Glass J.I."/>
            <person name="Rusch D."/>
            <person name="Podicherti R."/>
            <person name="Tsui H.-C.T."/>
            <person name="Winkler M.E."/>
        </authorList>
    </citation>
    <scope>NUCLEOTIDE SEQUENCE</scope>
</reference>
<dbReference type="Pfam" id="PF01019">
    <property type="entry name" value="G_glu_transpept"/>
    <property type="match status" value="1"/>
</dbReference>
<feature type="region of interest" description="Disordered" evidence="5">
    <location>
        <begin position="547"/>
        <end position="566"/>
    </location>
</feature>
<keyword evidence="4" id="KW-0012">Acyltransferase</keyword>
<gene>
    <name evidence="6" type="ORF">METZ01_LOCUS25964</name>
</gene>
<evidence type="ECO:0000256" key="4">
    <source>
        <dbReference type="ARBA" id="ARBA00023315"/>
    </source>
</evidence>
<dbReference type="GO" id="GO:0036374">
    <property type="term" value="F:glutathione hydrolase activity"/>
    <property type="evidence" value="ECO:0007669"/>
    <property type="project" value="InterPro"/>
</dbReference>
<evidence type="ECO:0000313" key="6">
    <source>
        <dbReference type="EMBL" id="SUZ73110.1"/>
    </source>
</evidence>
<keyword evidence="3" id="KW-0865">Zymogen</keyword>
<dbReference type="PRINTS" id="PR01210">
    <property type="entry name" value="GGTRANSPTASE"/>
</dbReference>
<dbReference type="Gene3D" id="1.10.246.130">
    <property type="match status" value="1"/>
</dbReference>
<evidence type="ECO:0000256" key="5">
    <source>
        <dbReference type="SAM" id="MobiDB-lite"/>
    </source>
</evidence>
<dbReference type="InterPro" id="IPR043137">
    <property type="entry name" value="GGT_ssub_C"/>
</dbReference>